<name>A0ABQ4J5I5_9ACTN</name>
<reference evidence="1 2" key="1">
    <citation type="submission" date="2021-01" db="EMBL/GenBank/DDBJ databases">
        <title>Whole genome shotgun sequence of Verrucosispora qiuiae NBRC 106684.</title>
        <authorList>
            <person name="Komaki H."/>
            <person name="Tamura T."/>
        </authorList>
    </citation>
    <scope>NUCLEOTIDE SEQUENCE [LARGE SCALE GENOMIC DNA]</scope>
    <source>
        <strain evidence="1 2">NBRC 106684</strain>
    </source>
</reference>
<dbReference type="Proteomes" id="UP000653076">
    <property type="component" value="Unassembled WGS sequence"/>
</dbReference>
<keyword evidence="2" id="KW-1185">Reference proteome</keyword>
<evidence type="ECO:0000313" key="1">
    <source>
        <dbReference type="EMBL" id="GIJ25421.1"/>
    </source>
</evidence>
<accession>A0ABQ4J5I5</accession>
<dbReference type="EMBL" id="BOPC01000009">
    <property type="protein sequence ID" value="GIJ25421.1"/>
    <property type="molecule type" value="Genomic_DNA"/>
</dbReference>
<protein>
    <submittedName>
        <fullName evidence="1">Uncharacterized protein</fullName>
    </submittedName>
</protein>
<evidence type="ECO:0000313" key="2">
    <source>
        <dbReference type="Proteomes" id="UP000653076"/>
    </source>
</evidence>
<sequence length="106" mass="11418">MDDSPPPLGSPEEFHQMLADLVDEFAPRRFAICEEYGDRADGGIFAWGLAFTDGVLACGDGHASPGASRARTPPYAYSLAPVAGCDCSGSMRRRVVNRGPRLCTRR</sequence>
<comment type="caution">
    <text evidence="1">The sequence shown here is derived from an EMBL/GenBank/DDBJ whole genome shotgun (WGS) entry which is preliminary data.</text>
</comment>
<proteinExistence type="predicted"/>
<gene>
    <name evidence="1" type="ORF">Vqi01_05830</name>
</gene>
<organism evidence="1 2">
    <name type="scientific">Micromonospora qiuiae</name>
    <dbReference type="NCBI Taxonomy" id="502268"/>
    <lineage>
        <taxon>Bacteria</taxon>
        <taxon>Bacillati</taxon>
        <taxon>Actinomycetota</taxon>
        <taxon>Actinomycetes</taxon>
        <taxon>Micromonosporales</taxon>
        <taxon>Micromonosporaceae</taxon>
        <taxon>Micromonospora</taxon>
    </lineage>
</organism>